<name>A0A0B5J317_9VIRU</name>
<protein>
    <submittedName>
        <fullName evidence="2">Uncharacterized protein</fullName>
    </submittedName>
</protein>
<feature type="compositionally biased region" description="Low complexity" evidence="1">
    <location>
        <begin position="120"/>
        <end position="132"/>
    </location>
</feature>
<evidence type="ECO:0000313" key="2">
    <source>
        <dbReference type="EMBL" id="AJF97984.1"/>
    </source>
</evidence>
<feature type="region of interest" description="Disordered" evidence="1">
    <location>
        <begin position="1"/>
        <end position="71"/>
    </location>
</feature>
<evidence type="ECO:0000313" key="3">
    <source>
        <dbReference type="Proteomes" id="UP000202511"/>
    </source>
</evidence>
<dbReference type="RefSeq" id="YP_009120219.1">
    <property type="nucleotide sequence ID" value="NC_026440.1"/>
</dbReference>
<dbReference type="Proteomes" id="UP000202511">
    <property type="component" value="Segment"/>
</dbReference>
<dbReference type="EMBL" id="KP136319">
    <property type="protein sequence ID" value="AJF97984.1"/>
    <property type="molecule type" value="Genomic_DNA"/>
</dbReference>
<sequence>MSSSLTPPPDADADNPQQTPSNDNMPLEGDNVGPVDGGAVTSSLTTTTIAAVEVAGTHQDPPQSDAAPPSGYDIFARLRVWSSAGASAERSLIMEGEEAHNDGSARKSATPAQDDHDADQAASLADPQATADDIVDDIVDDTPEHDDPSDLPNKSAMPTAVSSGIDSDTPSDLLLSSSPPPSTHTVGSGDADQCNDGNIAKDDSHQNCAKTGTDTTLLPRVLNKATVESVSPGDVHALPMFDGANGGIGNGRDEPKHAPAGGAGDTMNGPVAPPADVIAVPDLPPQDIPVHASNIVVPVVRTTQPSTVSRPPPRRWGPVAEAGWTAAALETLDAHVTRILADKATLAHVVVFAHGAGQSVPASIERFGADALLWAVSSAPAARTLQCHGCAVVKWPVRATHAAETASLSDLVSAVPWGRVNVVIDIGADRSQTLRARTLAALLPRLARGAVYACSVDCHQAALDLVRGGIAKTVHHHVNVIIVEAPAS</sequence>
<feature type="compositionally biased region" description="Low complexity" evidence="1">
    <location>
        <begin position="166"/>
        <end position="177"/>
    </location>
</feature>
<reference evidence="2 3" key="1">
    <citation type="journal article" date="2015" name="Parasitol. Res.">
        <title>Viruses in close associations with free-living amoebae.</title>
        <authorList>
            <person name="Scheid P."/>
        </authorList>
    </citation>
    <scope>NUCLEOTIDE SEQUENCE [LARGE SCALE GENOMIC DNA]</scope>
    <source>
        <strain evidence="2">KlaHel</strain>
    </source>
</reference>
<accession>A0A0B5J317</accession>
<feature type="compositionally biased region" description="Polar residues" evidence="1">
    <location>
        <begin position="40"/>
        <end position="49"/>
    </location>
</feature>
<feature type="region of interest" description="Disordered" evidence="1">
    <location>
        <begin position="91"/>
        <end position="207"/>
    </location>
</feature>
<evidence type="ECO:0000256" key="1">
    <source>
        <dbReference type="SAM" id="MobiDB-lite"/>
    </source>
</evidence>
<proteinExistence type="predicted"/>
<dbReference type="KEGG" id="vg:23462901"/>
<feature type="compositionally biased region" description="Pro residues" evidence="1">
    <location>
        <begin position="1"/>
        <end position="10"/>
    </location>
</feature>
<organism evidence="2 3">
    <name type="scientific">Pandoravirus inopinatum</name>
    <dbReference type="NCBI Taxonomy" id="1605721"/>
    <lineage>
        <taxon>Viruses</taxon>
        <taxon>Pandoravirus</taxon>
    </lineage>
</organism>
<dbReference type="GeneID" id="23462901"/>
<feature type="compositionally biased region" description="Acidic residues" evidence="1">
    <location>
        <begin position="133"/>
        <end position="149"/>
    </location>
</feature>